<feature type="compositionally biased region" description="Pro residues" evidence="7">
    <location>
        <begin position="394"/>
        <end position="404"/>
    </location>
</feature>
<evidence type="ECO:0008006" key="12">
    <source>
        <dbReference type="Google" id="ProtNLM"/>
    </source>
</evidence>
<sequence>MPAGQYQESEREGTSFPIRSMHKIPEHTPWIKADKDHGLHCSALAFYTSALCIYHGQKLESCSIASRYLPNFSTHLSQRLKSRHRFNQEAFLEAVDLAQLVENGASNGSLARVPQTSSLDNEDVKGTDGGAQKHGTVFLDPEPQAIEVWPKKLQPFDGNGQELNPLDDRTRDLGPLESQPTEFLKELQGHHTVLRECIEQLTSFEASRATLVSYLREALHEQEFKLDQYRNQLQAAPLQSERAANICQQLLNSSNVHLLDDQGLQELSTTHPGGEQISLLYTKQLPSPEKFAAMEDDDPQKSAAAAVAAKLTASTSSAQMLTHVQSSLTQEGVISSVVEESPSDIPSEKRPKLENDQSYVPPSAQLPPLPLFPYPDATQQNAPTSNQQPTPDEQLPPPSSSLPLPLLPPMPQVIKALKLLVDEWWVGIVLNSGPPTSVLPASTPLGHLKMGKTAHYLDAATASSLMDKQGRKRLPITRFSERAVSMLLLSLSFTWKARGDHHRNVCSVPVLAPGTNPASAARCGMNIVTVGSETKGHISIDESRTAAVANKDNPPTLMVTYLPTQGVYEEAGVPMENILYLGGPNIAFQIYNNECTNVRIRGAGIVAALTNESSTSKSDYFSHCTSEMIFITHLVAEDPAKLARPLLADTYVTLLKGRNAGYGQMLAKGELNLDMLAKGELNLDMDDCISGKRQGMIQGIYEEDCGQICLEPFTSTPIGSPCGCVLPMRVRLLLSIAVYALFPEVNELEIEVAAGTYLKHSQLQIVGATTDSQNQERTIVDLNLVPLGENFDNTTATLIFERLLRKKGQSLAPKRLPPGVFFPLMKATDAKLASASLASALLCEDETLDPKKAKGKIIVCLRGINARVDKGMQCALAGAVGMVLANDQDNGNELIADAHFLPASHINYSDGVYVYSNINSTKSPKAYITYTDTKLGTKPAPFMAAFSSKGPNTVTPEILKPDVTAPEVIVIAAFTEAQGPTNEPFDTRRVKFNSLSGTSMSWNAGCGVGLIVLKQPLLHLTEAISGYNEHVIWDEFLLKSEEEERPKLMLMKGRSDDEAEVCMLDLILKEKC</sequence>
<dbReference type="CDD" id="cd02120">
    <property type="entry name" value="PA_subtilisin_like"/>
    <property type="match status" value="1"/>
</dbReference>
<evidence type="ECO:0000259" key="9">
    <source>
        <dbReference type="Pfam" id="PF23180"/>
    </source>
</evidence>
<dbReference type="Gene3D" id="3.40.640.10">
    <property type="entry name" value="Type I PLP-dependent aspartate aminotransferase-like (Major domain)"/>
    <property type="match status" value="1"/>
</dbReference>
<feature type="compositionally biased region" description="Basic and acidic residues" evidence="7">
    <location>
        <begin position="346"/>
        <end position="355"/>
    </location>
</feature>
<feature type="domain" description="Receptor-like PK ALE2 N-terminal" evidence="9">
    <location>
        <begin position="711"/>
        <end position="807"/>
    </location>
</feature>
<accession>A0AAD3Y7S6</accession>
<dbReference type="FunFam" id="3.50.30.30:FF:000005">
    <property type="entry name" value="subtilisin-like protease SBT1.5"/>
    <property type="match status" value="1"/>
</dbReference>
<dbReference type="Gene3D" id="1.10.1040.10">
    <property type="entry name" value="N-(1-d-carboxylethyl)-l-norvaline Dehydrogenase, domain 2"/>
    <property type="match status" value="1"/>
</dbReference>
<dbReference type="Gene3D" id="3.50.30.30">
    <property type="match status" value="1"/>
</dbReference>
<feature type="domain" description="PA" evidence="8">
    <location>
        <begin position="839"/>
        <end position="911"/>
    </location>
</feature>
<dbReference type="InterPro" id="IPR045051">
    <property type="entry name" value="SBT"/>
</dbReference>
<proteinExistence type="inferred from homology"/>
<evidence type="ECO:0000313" key="11">
    <source>
        <dbReference type="Proteomes" id="UP001279734"/>
    </source>
</evidence>
<dbReference type="EMBL" id="BSYO01000038">
    <property type="protein sequence ID" value="GMH30464.1"/>
    <property type="molecule type" value="Genomic_DNA"/>
</dbReference>
<dbReference type="Pfam" id="PF02225">
    <property type="entry name" value="PA"/>
    <property type="match status" value="1"/>
</dbReference>
<feature type="region of interest" description="Disordered" evidence="7">
    <location>
        <begin position="337"/>
        <end position="404"/>
    </location>
</feature>
<protein>
    <recommendedName>
        <fullName evidence="12">PA domain-containing protein</fullName>
    </recommendedName>
</protein>
<dbReference type="SUPFAM" id="SSF52743">
    <property type="entry name" value="Subtilisin-like"/>
    <property type="match status" value="1"/>
</dbReference>
<dbReference type="GO" id="GO:0004252">
    <property type="term" value="F:serine-type endopeptidase activity"/>
    <property type="evidence" value="ECO:0007669"/>
    <property type="project" value="InterPro"/>
</dbReference>
<keyword evidence="11" id="KW-1185">Reference proteome</keyword>
<dbReference type="SUPFAM" id="SSF52025">
    <property type="entry name" value="PA domain"/>
    <property type="match status" value="1"/>
</dbReference>
<organism evidence="10 11">
    <name type="scientific">Nepenthes gracilis</name>
    <name type="common">Slender pitcher plant</name>
    <dbReference type="NCBI Taxonomy" id="150966"/>
    <lineage>
        <taxon>Eukaryota</taxon>
        <taxon>Viridiplantae</taxon>
        <taxon>Streptophyta</taxon>
        <taxon>Embryophyta</taxon>
        <taxon>Tracheophyta</taxon>
        <taxon>Spermatophyta</taxon>
        <taxon>Magnoliopsida</taxon>
        <taxon>eudicotyledons</taxon>
        <taxon>Gunneridae</taxon>
        <taxon>Pentapetalae</taxon>
        <taxon>Caryophyllales</taxon>
        <taxon>Nepenthaceae</taxon>
        <taxon>Nepenthes</taxon>
    </lineage>
</organism>
<evidence type="ECO:0000256" key="1">
    <source>
        <dbReference type="ARBA" id="ARBA00011073"/>
    </source>
</evidence>
<dbReference type="InterPro" id="IPR003137">
    <property type="entry name" value="PA_domain"/>
</dbReference>
<evidence type="ECO:0000256" key="2">
    <source>
        <dbReference type="ARBA" id="ARBA00022670"/>
    </source>
</evidence>
<feature type="compositionally biased region" description="Polar residues" evidence="7">
    <location>
        <begin position="377"/>
        <end position="391"/>
    </location>
</feature>
<keyword evidence="2" id="KW-0645">Protease</keyword>
<evidence type="ECO:0000256" key="7">
    <source>
        <dbReference type="SAM" id="MobiDB-lite"/>
    </source>
</evidence>
<dbReference type="InterPro" id="IPR015421">
    <property type="entry name" value="PyrdxlP-dep_Trfase_major"/>
</dbReference>
<keyword evidence="6" id="KW-0325">Glycoprotein</keyword>
<evidence type="ECO:0000259" key="8">
    <source>
        <dbReference type="Pfam" id="PF02225"/>
    </source>
</evidence>
<evidence type="ECO:0000256" key="5">
    <source>
        <dbReference type="ARBA" id="ARBA00022825"/>
    </source>
</evidence>
<dbReference type="InterPro" id="IPR036852">
    <property type="entry name" value="Peptidase_S8/S53_dom_sf"/>
</dbReference>
<name>A0AAD3Y7S6_NEPGR</name>
<dbReference type="AlphaFoldDB" id="A0AAD3Y7S6"/>
<evidence type="ECO:0000256" key="3">
    <source>
        <dbReference type="ARBA" id="ARBA00022729"/>
    </source>
</evidence>
<dbReference type="InterPro" id="IPR008927">
    <property type="entry name" value="6-PGluconate_DH-like_C_sf"/>
</dbReference>
<dbReference type="GO" id="GO:0006508">
    <property type="term" value="P:proteolysis"/>
    <property type="evidence" value="ECO:0007669"/>
    <property type="project" value="UniProtKB-KW"/>
</dbReference>
<dbReference type="InterPro" id="IPR013328">
    <property type="entry name" value="6PGD_dom2"/>
</dbReference>
<dbReference type="InterPro" id="IPR057597">
    <property type="entry name" value="ALE2_N"/>
</dbReference>
<keyword evidence="5" id="KW-0720">Serine protease</keyword>
<evidence type="ECO:0000256" key="6">
    <source>
        <dbReference type="ARBA" id="ARBA00023180"/>
    </source>
</evidence>
<dbReference type="Pfam" id="PF23180">
    <property type="entry name" value="ALE2_N"/>
    <property type="match status" value="1"/>
</dbReference>
<dbReference type="SUPFAM" id="SSF48179">
    <property type="entry name" value="6-phosphogluconate dehydrogenase C-terminal domain-like"/>
    <property type="match status" value="1"/>
</dbReference>
<evidence type="ECO:0000256" key="4">
    <source>
        <dbReference type="ARBA" id="ARBA00022801"/>
    </source>
</evidence>
<comment type="similarity">
    <text evidence="1">Belongs to the peptidase S8 family.</text>
</comment>
<comment type="caution">
    <text evidence="10">The sequence shown here is derived from an EMBL/GenBank/DDBJ whole genome shotgun (WGS) entry which is preliminary data.</text>
</comment>
<dbReference type="PANTHER" id="PTHR10795">
    <property type="entry name" value="PROPROTEIN CONVERTASE SUBTILISIN/KEXIN"/>
    <property type="match status" value="1"/>
</dbReference>
<gene>
    <name evidence="10" type="ORF">Nepgr_032307</name>
</gene>
<feature type="compositionally biased region" description="Pro residues" evidence="7">
    <location>
        <begin position="364"/>
        <end position="373"/>
    </location>
</feature>
<evidence type="ECO:0000313" key="10">
    <source>
        <dbReference type="EMBL" id="GMH30464.1"/>
    </source>
</evidence>
<reference evidence="10" key="1">
    <citation type="submission" date="2023-05" db="EMBL/GenBank/DDBJ databases">
        <title>Nepenthes gracilis genome sequencing.</title>
        <authorList>
            <person name="Fukushima K."/>
        </authorList>
    </citation>
    <scope>NUCLEOTIDE SEQUENCE</scope>
    <source>
        <strain evidence="10">SING2019-196</strain>
    </source>
</reference>
<keyword evidence="3" id="KW-0732">Signal</keyword>
<dbReference type="Proteomes" id="UP001279734">
    <property type="component" value="Unassembled WGS sequence"/>
</dbReference>
<dbReference type="Gene3D" id="3.40.50.200">
    <property type="entry name" value="Peptidase S8/S53 domain"/>
    <property type="match status" value="1"/>
</dbReference>
<dbReference type="InterPro" id="IPR046450">
    <property type="entry name" value="PA_dom_sf"/>
</dbReference>
<keyword evidence="4" id="KW-0378">Hydrolase</keyword>